<dbReference type="FunFam" id="2.70.70.10:FF:000006">
    <property type="entry name" value="M23 family peptidase"/>
    <property type="match status" value="1"/>
</dbReference>
<sequence length="321" mass="33524">MSSILGAGSQLSSGEIRFVTRRRALTMAIAAGLGASVVSLAAGVALGFHLPARDAAGLSNRVEHRLEHDYAIDQLGKLNATLAQIEPRIERLTSQVGSLRNFDARLNTPKALPRVPANGGNPADQDTADADGEGGPSLPPRPCVELNARPSRGDAASTQQQLDCMNATLSALEHETDLHEVALSAFPGRMPAEGARFGSPFGNRIDPFTHRLSFHPGVDLVATTGTPILAAAGGRVIFAGPKGGYGNAIEIDHGNGLITRYGHASRILVHEGELVLPQQHVADIGSTGRSTGPHLHFEVLVNGAPVDPTAYLALFGANPHG</sequence>
<organism evidence="5 6">
    <name type="scientific">Paraburkholderia phenazinium</name>
    <dbReference type="NCBI Taxonomy" id="60549"/>
    <lineage>
        <taxon>Bacteria</taxon>
        <taxon>Pseudomonadati</taxon>
        <taxon>Pseudomonadota</taxon>
        <taxon>Betaproteobacteria</taxon>
        <taxon>Burkholderiales</taxon>
        <taxon>Burkholderiaceae</taxon>
        <taxon>Paraburkholderia</taxon>
    </lineage>
</organism>
<dbReference type="Pfam" id="PF01551">
    <property type="entry name" value="Peptidase_M23"/>
    <property type="match status" value="1"/>
</dbReference>
<dbReference type="EMBL" id="FNCJ01000037">
    <property type="protein sequence ID" value="SDI83371.1"/>
    <property type="molecule type" value="Genomic_DNA"/>
</dbReference>
<dbReference type="SUPFAM" id="SSF51261">
    <property type="entry name" value="Duplicated hybrid motif"/>
    <property type="match status" value="1"/>
</dbReference>
<dbReference type="InterPro" id="IPR011055">
    <property type="entry name" value="Dup_hybrid_motif"/>
</dbReference>
<reference evidence="5 6" key="1">
    <citation type="submission" date="2016-10" db="EMBL/GenBank/DDBJ databases">
        <authorList>
            <person name="de Groot N.N."/>
        </authorList>
    </citation>
    <scope>NUCLEOTIDE SEQUENCE [LARGE SCALE GENOMIC DNA]</scope>
    <source>
        <strain evidence="5 6">LMG 2247</strain>
    </source>
</reference>
<dbReference type="InterPro" id="IPR016047">
    <property type="entry name" value="M23ase_b-sheet_dom"/>
</dbReference>
<dbReference type="PANTHER" id="PTHR21666:SF289">
    <property type="entry name" value="L-ALA--D-GLU ENDOPEPTIDASE"/>
    <property type="match status" value="1"/>
</dbReference>
<proteinExistence type="predicted"/>
<keyword evidence="3" id="KW-1133">Transmembrane helix</keyword>
<evidence type="ECO:0000256" key="3">
    <source>
        <dbReference type="SAM" id="Phobius"/>
    </source>
</evidence>
<feature type="transmembrane region" description="Helical" evidence="3">
    <location>
        <begin position="25"/>
        <end position="50"/>
    </location>
</feature>
<feature type="region of interest" description="Disordered" evidence="2">
    <location>
        <begin position="107"/>
        <end position="159"/>
    </location>
</feature>
<dbReference type="AlphaFoldDB" id="A0A1G8NSW0"/>
<gene>
    <name evidence="5" type="ORF">SAMN05216466_13717</name>
</gene>
<name>A0A1G8NSW0_9BURK</name>
<dbReference type="Gene3D" id="2.70.70.10">
    <property type="entry name" value="Glucose Permease (Domain IIA)"/>
    <property type="match status" value="1"/>
</dbReference>
<evidence type="ECO:0000256" key="1">
    <source>
        <dbReference type="ARBA" id="ARBA00022729"/>
    </source>
</evidence>
<evidence type="ECO:0000256" key="2">
    <source>
        <dbReference type="SAM" id="MobiDB-lite"/>
    </source>
</evidence>
<evidence type="ECO:0000313" key="5">
    <source>
        <dbReference type="EMBL" id="SDI83371.1"/>
    </source>
</evidence>
<evidence type="ECO:0000313" key="6">
    <source>
        <dbReference type="Proteomes" id="UP000199706"/>
    </source>
</evidence>
<dbReference type="PANTHER" id="PTHR21666">
    <property type="entry name" value="PEPTIDASE-RELATED"/>
    <property type="match status" value="1"/>
</dbReference>
<dbReference type="GO" id="GO:0004222">
    <property type="term" value="F:metalloendopeptidase activity"/>
    <property type="evidence" value="ECO:0007669"/>
    <property type="project" value="TreeGrafter"/>
</dbReference>
<dbReference type="RefSeq" id="WP_090695942.1">
    <property type="nucleotide sequence ID" value="NZ_CADERL010000008.1"/>
</dbReference>
<keyword evidence="3" id="KW-0472">Membrane</keyword>
<feature type="domain" description="M23ase beta-sheet core" evidence="4">
    <location>
        <begin position="214"/>
        <end position="308"/>
    </location>
</feature>
<keyword evidence="3" id="KW-0812">Transmembrane</keyword>
<dbReference type="Proteomes" id="UP000199706">
    <property type="component" value="Unassembled WGS sequence"/>
</dbReference>
<dbReference type="OrthoDB" id="9815245at2"/>
<evidence type="ECO:0000259" key="4">
    <source>
        <dbReference type="Pfam" id="PF01551"/>
    </source>
</evidence>
<protein>
    <submittedName>
        <fullName evidence="5">Peptidase family M23</fullName>
    </submittedName>
</protein>
<dbReference type="CDD" id="cd12797">
    <property type="entry name" value="M23_peptidase"/>
    <property type="match status" value="1"/>
</dbReference>
<keyword evidence="1" id="KW-0732">Signal</keyword>
<dbReference type="InterPro" id="IPR050570">
    <property type="entry name" value="Cell_wall_metabolism_enzyme"/>
</dbReference>
<accession>A0A1G8NSW0</accession>